<protein>
    <submittedName>
        <fullName evidence="1">Uncharacterized protein</fullName>
    </submittedName>
</protein>
<dbReference type="Proteomes" id="UP001516662">
    <property type="component" value="Unassembled WGS sequence"/>
</dbReference>
<dbReference type="EMBL" id="JADCLJ010000007">
    <property type="protein sequence ID" value="MBE4906982.1"/>
    <property type="molecule type" value="Genomic_DNA"/>
</dbReference>
<sequence>MRKNEVIYAGPLTGTLAEAKEKGFSEEFGEEFDPIQQMWRVNPVDEADYDGTIGYKDA</sequence>
<reference evidence="1 2" key="1">
    <citation type="submission" date="2020-10" db="EMBL/GenBank/DDBJ databases">
        <title>Bacillus sp. HD4P25, an endophyte from a halophyte.</title>
        <authorList>
            <person name="Sun J.-Q."/>
        </authorList>
    </citation>
    <scope>NUCLEOTIDE SEQUENCE [LARGE SCALE GENOMIC DNA]</scope>
    <source>
        <strain evidence="1 2">YIM 93174</strain>
    </source>
</reference>
<keyword evidence="2" id="KW-1185">Reference proteome</keyword>
<dbReference type="RefSeq" id="WP_193534465.1">
    <property type="nucleotide sequence ID" value="NZ_JADCLJ010000007.1"/>
</dbReference>
<evidence type="ECO:0000313" key="1">
    <source>
        <dbReference type="EMBL" id="MBE4906982.1"/>
    </source>
</evidence>
<evidence type="ECO:0000313" key="2">
    <source>
        <dbReference type="Proteomes" id="UP001516662"/>
    </source>
</evidence>
<accession>A0ABR9QEQ6</accession>
<comment type="caution">
    <text evidence="1">The sequence shown here is derived from an EMBL/GenBank/DDBJ whole genome shotgun (WGS) entry which is preliminary data.</text>
</comment>
<gene>
    <name evidence="1" type="ORF">IMZ08_02790</name>
</gene>
<proteinExistence type="predicted"/>
<organism evidence="1 2">
    <name type="scientific">Litchfieldia luteola</name>
    <dbReference type="NCBI Taxonomy" id="682179"/>
    <lineage>
        <taxon>Bacteria</taxon>
        <taxon>Bacillati</taxon>
        <taxon>Bacillota</taxon>
        <taxon>Bacilli</taxon>
        <taxon>Bacillales</taxon>
        <taxon>Bacillaceae</taxon>
        <taxon>Litchfieldia</taxon>
    </lineage>
</organism>
<name>A0ABR9QEQ6_9BACI</name>